<proteinExistence type="predicted"/>
<protein>
    <submittedName>
        <fullName evidence="2">Uncharacterized protein</fullName>
    </submittedName>
</protein>
<reference evidence="2 3" key="1">
    <citation type="submission" date="2014-02" db="EMBL/GenBank/DDBJ databases">
        <title>The genome sequence of Colletotrichum salicis CBS 607.94.</title>
        <authorList>
            <person name="Baroncelli R."/>
            <person name="Thon M.R."/>
        </authorList>
    </citation>
    <scope>NUCLEOTIDE SEQUENCE [LARGE SCALE GENOMIC DNA]</scope>
    <source>
        <strain evidence="2 3">CBS 607.94</strain>
    </source>
</reference>
<sequence length="581" mass="62504">APAPTPATTASSKRRLDDVYGPEDDAPARAATAKSAKVTGASTRRHEDGLPSPGITPGGPASPAPDERAHPPRQQRQPRDSALPKSSPHQPGPATDPLCPSYVLGDGGRRRCAARLIGWRASQRNRGTAFVPGGIDLSSATAPDRARRLYLSSLRTTQSLDLSRYLESVILALFYQATQPAMDPRTGHRLARRTAQDTRDLIAQILGGHAPDEASDDFIRMKEAIHTRRSFGKSLVTVAGEDLGLLPAMPTHVKALSNKDAAAFVERLKQRCDGPDGPAADVLRKFGAKLAMSVQGRRDDLYKLDLLFLDAPDTDISLMDAEALLRSLEVVSVAWDQTLVVRSDLEAGLDGYEEPRPPDDTRCFVCGIAPGATPRDAACGCLSAIQEGPPACVRIAFLRQLTRHHPALYAARLQDGEAEEDAKDPSFVAVAIPSGTIIAIVPGLVRIAGWDGGQQISSLDHELDVGQPYGDVGPRSRPGCGCVVEIPDGLKHPYIKLLVPPPPGSPDDLPTPRPSLVVRTRFISEAYRTVIETFRDVFDGELLYLACLRTPNQTHSPPCRRSASHDTHADVDPGRVCDICT</sequence>
<feature type="compositionally biased region" description="Low complexity" evidence="1">
    <location>
        <begin position="1"/>
        <end position="10"/>
    </location>
</feature>
<evidence type="ECO:0000313" key="3">
    <source>
        <dbReference type="Proteomes" id="UP000070121"/>
    </source>
</evidence>
<dbReference type="AlphaFoldDB" id="A0A135V2Q9"/>
<comment type="caution">
    <text evidence="2">The sequence shown here is derived from an EMBL/GenBank/DDBJ whole genome shotgun (WGS) entry which is preliminary data.</text>
</comment>
<dbReference type="EMBL" id="JFFI01000574">
    <property type="protein sequence ID" value="KXH66920.1"/>
    <property type="molecule type" value="Genomic_DNA"/>
</dbReference>
<feature type="region of interest" description="Disordered" evidence="1">
    <location>
        <begin position="1"/>
        <end position="104"/>
    </location>
</feature>
<gene>
    <name evidence="2" type="ORF">CSAL01_13679</name>
</gene>
<evidence type="ECO:0000256" key="1">
    <source>
        <dbReference type="SAM" id="MobiDB-lite"/>
    </source>
</evidence>
<dbReference type="Proteomes" id="UP000070121">
    <property type="component" value="Unassembled WGS sequence"/>
</dbReference>
<feature type="non-terminal residue" evidence="2">
    <location>
        <position position="1"/>
    </location>
</feature>
<accession>A0A135V2Q9</accession>
<organism evidence="2 3">
    <name type="scientific">Colletotrichum salicis</name>
    <dbReference type="NCBI Taxonomy" id="1209931"/>
    <lineage>
        <taxon>Eukaryota</taxon>
        <taxon>Fungi</taxon>
        <taxon>Dikarya</taxon>
        <taxon>Ascomycota</taxon>
        <taxon>Pezizomycotina</taxon>
        <taxon>Sordariomycetes</taxon>
        <taxon>Hypocreomycetidae</taxon>
        <taxon>Glomerellales</taxon>
        <taxon>Glomerellaceae</taxon>
        <taxon>Colletotrichum</taxon>
        <taxon>Colletotrichum acutatum species complex</taxon>
    </lineage>
</organism>
<name>A0A135V2Q9_9PEZI</name>
<keyword evidence="3" id="KW-1185">Reference proteome</keyword>
<evidence type="ECO:0000313" key="2">
    <source>
        <dbReference type="EMBL" id="KXH66920.1"/>
    </source>
</evidence>